<dbReference type="EMBL" id="CP022198">
    <property type="protein sequence ID" value="AXA68185.1"/>
    <property type="molecule type" value="Genomic_DNA"/>
</dbReference>
<dbReference type="RefSeq" id="WP_208692198.1">
    <property type="nucleotide sequence ID" value="NZ_CP022198.1"/>
</dbReference>
<protein>
    <submittedName>
        <fullName evidence="2">Uncharacterized protein</fullName>
    </submittedName>
</protein>
<accession>A0A2Z5ABF9</accession>
<gene>
    <name evidence="2" type="ORF">CE139_21075</name>
</gene>
<feature type="coiled-coil region" evidence="1">
    <location>
        <begin position="120"/>
        <end position="147"/>
    </location>
</feature>
<dbReference type="Proteomes" id="UP000250579">
    <property type="component" value="Chromosome"/>
</dbReference>
<dbReference type="AlphaFoldDB" id="A0A2Z5ABF9"/>
<reference evidence="2 3" key="1">
    <citation type="submission" date="2017-06" db="EMBL/GenBank/DDBJ databases">
        <title>Evolution towards high GC content and high-temperature stress adaptation in endophytic Pseudomonas oryzihabitans impacted its plant-growth promoting traits.</title>
        <authorList>
            <person name="Nascimento F.X."/>
        </authorList>
    </citation>
    <scope>NUCLEOTIDE SEQUENCE [LARGE SCALE GENOMIC DNA]</scope>
    <source>
        <strain evidence="2 3">MS8</strain>
    </source>
</reference>
<keyword evidence="1" id="KW-0175">Coiled coil</keyword>
<proteinExistence type="predicted"/>
<organism evidence="2 3">
    <name type="scientific">Pseudomonas oryzihabitans</name>
    <dbReference type="NCBI Taxonomy" id="47885"/>
    <lineage>
        <taxon>Bacteria</taxon>
        <taxon>Pseudomonadati</taxon>
        <taxon>Pseudomonadota</taxon>
        <taxon>Gammaproteobacteria</taxon>
        <taxon>Pseudomonadales</taxon>
        <taxon>Pseudomonadaceae</taxon>
        <taxon>Pseudomonas</taxon>
    </lineage>
</organism>
<evidence type="ECO:0000313" key="2">
    <source>
        <dbReference type="EMBL" id="AXA68185.1"/>
    </source>
</evidence>
<sequence>MSVADTEGRIIKVICEHFLNNDAEALTIQLVSERVGISRQAFHKNYLHLKPFITGHRAIDELLIREGVDASKVILQTQKLVRNLESEVKLLKSTEDARFREFEGNLLTSLMQSDVLTHRAKELTKELKRKSLHVELLKRQVTELELDQALDLQASSNPLLPARDDDERIQIFKPNLSEALSNFSESQDIEAYLKLKHEALDKMQHKILKILKHGTIRVVIFQERYLCSFDKFVERFFARSSSSVLVINLPLFTRVETKEFLRSLHGASPLEVYSPHCDSEAVTKAQHGFMFKQVPEFERKAAIKEPYPAITDGYDKVTIFRIAQGD</sequence>
<name>A0A2Z5ABF9_9PSED</name>
<evidence type="ECO:0000256" key="1">
    <source>
        <dbReference type="SAM" id="Coils"/>
    </source>
</evidence>
<evidence type="ECO:0000313" key="3">
    <source>
        <dbReference type="Proteomes" id="UP000250579"/>
    </source>
</evidence>